<dbReference type="Proteomes" id="UP000019225">
    <property type="component" value="Chromosome"/>
</dbReference>
<dbReference type="SUPFAM" id="SSF48230">
    <property type="entry name" value="Chondroitin AC/alginate lyase"/>
    <property type="match status" value="1"/>
</dbReference>
<dbReference type="InterPro" id="IPR008929">
    <property type="entry name" value="Chondroitin_lyas"/>
</dbReference>
<evidence type="ECO:0000313" key="3">
    <source>
        <dbReference type="Proteomes" id="UP000019225"/>
    </source>
</evidence>
<keyword evidence="3" id="KW-1185">Reference proteome</keyword>
<gene>
    <name evidence="2" type="ORF">KALB_5298</name>
</gene>
<dbReference type="Gene3D" id="1.50.10.100">
    <property type="entry name" value="Chondroitin AC/alginate lyase"/>
    <property type="match status" value="1"/>
</dbReference>
<organism evidence="2 3">
    <name type="scientific">Kutzneria albida DSM 43870</name>
    <dbReference type="NCBI Taxonomy" id="1449976"/>
    <lineage>
        <taxon>Bacteria</taxon>
        <taxon>Bacillati</taxon>
        <taxon>Actinomycetota</taxon>
        <taxon>Actinomycetes</taxon>
        <taxon>Pseudonocardiales</taxon>
        <taxon>Pseudonocardiaceae</taxon>
        <taxon>Kutzneria</taxon>
    </lineage>
</organism>
<protein>
    <recommendedName>
        <fullName evidence="1">Polysaccharide lyase 8 N-terminal alpha-helical domain-containing protein</fullName>
    </recommendedName>
</protein>
<feature type="domain" description="Polysaccharide lyase 8 N-terminal alpha-helical" evidence="1">
    <location>
        <begin position="5"/>
        <end position="100"/>
    </location>
</feature>
<proteinExistence type="predicted"/>
<dbReference type="AlphaFoldDB" id="W5WD51"/>
<dbReference type="EMBL" id="CP007155">
    <property type="protein sequence ID" value="AHH98660.1"/>
    <property type="molecule type" value="Genomic_DNA"/>
</dbReference>
<dbReference type="Pfam" id="PF08124">
    <property type="entry name" value="Lyase_8_N"/>
    <property type="match status" value="1"/>
</dbReference>
<evidence type="ECO:0000259" key="1">
    <source>
        <dbReference type="Pfam" id="PF08124"/>
    </source>
</evidence>
<dbReference type="KEGG" id="kal:KALB_5298"/>
<name>W5WD51_9PSEU</name>
<dbReference type="PATRIC" id="fig|1449976.3.peg.5315"/>
<sequence length="114" mass="12566">MTERWQYVLTDGDGYDPADPALETALGRVDGDAKRHWGALDKSTGRTALWADLAGDDEWYTTESVARLVTMSTAYASKGSALAGDTGLATDIRDAVRWIAWRPAELAARRVRHR</sequence>
<reference evidence="2 3" key="1">
    <citation type="journal article" date="2014" name="BMC Genomics">
        <title>Complete genome sequence of producer of the glycopeptide antibiotic Aculeximycin Kutzneria albida DSM 43870T, a representative of minor genus of Pseudonocardiaceae.</title>
        <authorList>
            <person name="Rebets Y."/>
            <person name="Tokovenko B."/>
            <person name="Lushchyk I."/>
            <person name="Ruckert C."/>
            <person name="Zaburannyi N."/>
            <person name="Bechthold A."/>
            <person name="Kalinowski J."/>
            <person name="Luzhetskyy A."/>
        </authorList>
    </citation>
    <scope>NUCLEOTIDE SEQUENCE [LARGE SCALE GENOMIC DNA]</scope>
    <source>
        <strain evidence="2">DSM 43870</strain>
    </source>
</reference>
<dbReference type="HOGENOM" id="CLU_2117790_0_0_11"/>
<dbReference type="InterPro" id="IPR012970">
    <property type="entry name" value="Lyase_8_alpha_N"/>
</dbReference>
<accession>W5WD51</accession>
<evidence type="ECO:0000313" key="2">
    <source>
        <dbReference type="EMBL" id="AHH98660.1"/>
    </source>
</evidence>